<reference evidence="3" key="1">
    <citation type="journal article" date="2020" name="Stud. Mycol.">
        <title>101 Dothideomycetes genomes: a test case for predicting lifestyles and emergence of pathogens.</title>
        <authorList>
            <person name="Haridas S."/>
            <person name="Albert R."/>
            <person name="Binder M."/>
            <person name="Bloem J."/>
            <person name="Labutti K."/>
            <person name="Salamov A."/>
            <person name="Andreopoulos B."/>
            <person name="Baker S."/>
            <person name="Barry K."/>
            <person name="Bills G."/>
            <person name="Bluhm B."/>
            <person name="Cannon C."/>
            <person name="Castanera R."/>
            <person name="Culley D."/>
            <person name="Daum C."/>
            <person name="Ezra D."/>
            <person name="Gonzalez J."/>
            <person name="Henrissat B."/>
            <person name="Kuo A."/>
            <person name="Liang C."/>
            <person name="Lipzen A."/>
            <person name="Lutzoni F."/>
            <person name="Magnuson J."/>
            <person name="Mondo S."/>
            <person name="Nolan M."/>
            <person name="Ohm R."/>
            <person name="Pangilinan J."/>
            <person name="Park H.-J."/>
            <person name="Ramirez L."/>
            <person name="Alfaro M."/>
            <person name="Sun H."/>
            <person name="Tritt A."/>
            <person name="Yoshinaga Y."/>
            <person name="Zwiers L.-H."/>
            <person name="Turgeon B."/>
            <person name="Goodwin S."/>
            <person name="Spatafora J."/>
            <person name="Crous P."/>
            <person name="Grigoriev I."/>
        </authorList>
    </citation>
    <scope>NUCLEOTIDE SEQUENCE</scope>
    <source>
        <strain evidence="3">SCOH1-5</strain>
    </source>
</reference>
<keyword evidence="2" id="KW-0472">Membrane</keyword>
<sequence>MGFPLCATIAAAGRVCQAASDRWPFGTPNSKPPLLSPAPRRLCLMTCQRVEGVTGVAASVIPISNRVAGTQPGSRHVTSPTLHDASRHFVRDERSDARRSRVLPTSGLVWSCLFLIIIIIIIVVVTLISSFPPKTPRRRRRRRPGSTCLLCAPDRPRLAASVAHATGSCKELLAAARPCASAAAFDMLPRGGPSSGLDHHGNAGHDSSTSTSKRGPRR</sequence>
<accession>A0A6A6F5K7</accession>
<keyword evidence="2" id="KW-0812">Transmembrane</keyword>
<feature type="region of interest" description="Disordered" evidence="1">
    <location>
        <begin position="191"/>
        <end position="218"/>
    </location>
</feature>
<keyword evidence="2" id="KW-1133">Transmembrane helix</keyword>
<keyword evidence="4" id="KW-1185">Reference proteome</keyword>
<proteinExistence type="predicted"/>
<feature type="transmembrane region" description="Helical" evidence="2">
    <location>
        <begin position="108"/>
        <end position="131"/>
    </location>
</feature>
<dbReference type="Proteomes" id="UP000799539">
    <property type="component" value="Unassembled WGS sequence"/>
</dbReference>
<organism evidence="3 4">
    <name type="scientific">Cercospora zeae-maydis SCOH1-5</name>
    <dbReference type="NCBI Taxonomy" id="717836"/>
    <lineage>
        <taxon>Eukaryota</taxon>
        <taxon>Fungi</taxon>
        <taxon>Dikarya</taxon>
        <taxon>Ascomycota</taxon>
        <taxon>Pezizomycotina</taxon>
        <taxon>Dothideomycetes</taxon>
        <taxon>Dothideomycetidae</taxon>
        <taxon>Mycosphaerellales</taxon>
        <taxon>Mycosphaerellaceae</taxon>
        <taxon>Cercospora</taxon>
    </lineage>
</organism>
<protein>
    <submittedName>
        <fullName evidence="3">Uncharacterized protein</fullName>
    </submittedName>
</protein>
<name>A0A6A6F5K7_9PEZI</name>
<gene>
    <name evidence="3" type="ORF">CERZMDRAFT_88437</name>
</gene>
<evidence type="ECO:0000313" key="3">
    <source>
        <dbReference type="EMBL" id="KAF2207597.1"/>
    </source>
</evidence>
<dbReference type="EMBL" id="ML992702">
    <property type="protein sequence ID" value="KAF2207597.1"/>
    <property type="molecule type" value="Genomic_DNA"/>
</dbReference>
<evidence type="ECO:0000256" key="2">
    <source>
        <dbReference type="SAM" id="Phobius"/>
    </source>
</evidence>
<evidence type="ECO:0000313" key="4">
    <source>
        <dbReference type="Proteomes" id="UP000799539"/>
    </source>
</evidence>
<feature type="compositionally biased region" description="Polar residues" evidence="1">
    <location>
        <begin position="205"/>
        <end position="218"/>
    </location>
</feature>
<evidence type="ECO:0000256" key="1">
    <source>
        <dbReference type="SAM" id="MobiDB-lite"/>
    </source>
</evidence>
<dbReference type="AlphaFoldDB" id="A0A6A6F5K7"/>